<reference evidence="2" key="2">
    <citation type="journal article" date="2015" name="Fish Shellfish Immunol.">
        <title>Early steps in the European eel (Anguilla anguilla)-Vibrio vulnificus interaction in the gills: Role of the RtxA13 toxin.</title>
        <authorList>
            <person name="Callol A."/>
            <person name="Pajuelo D."/>
            <person name="Ebbesson L."/>
            <person name="Teles M."/>
            <person name="MacKenzie S."/>
            <person name="Amaro C."/>
        </authorList>
    </citation>
    <scope>NUCLEOTIDE SEQUENCE</scope>
</reference>
<proteinExistence type="predicted"/>
<evidence type="ECO:0000256" key="1">
    <source>
        <dbReference type="SAM" id="Phobius"/>
    </source>
</evidence>
<keyword evidence="1" id="KW-0812">Transmembrane</keyword>
<keyword evidence="1" id="KW-0472">Membrane</keyword>
<dbReference type="EMBL" id="GBXM01050750">
    <property type="protein sequence ID" value="JAH57827.1"/>
    <property type="molecule type" value="Transcribed_RNA"/>
</dbReference>
<name>A0A0E9TWJ5_ANGAN</name>
<dbReference type="AlphaFoldDB" id="A0A0E9TWJ5"/>
<reference evidence="2" key="1">
    <citation type="submission" date="2014-11" db="EMBL/GenBank/DDBJ databases">
        <authorList>
            <person name="Amaro Gonzalez C."/>
        </authorList>
    </citation>
    <scope>NUCLEOTIDE SEQUENCE</scope>
</reference>
<protein>
    <submittedName>
        <fullName evidence="2">Uncharacterized protein</fullName>
    </submittedName>
</protein>
<sequence length="82" mass="9610">MGNDGGLGRPHSVFSYIMEKPQIFPSAGTDIFTLPYFHHFNDCTSFNVYIYVYCFFSAWVIYLGLFWWVGTFLLRIKILVHC</sequence>
<feature type="transmembrane region" description="Helical" evidence="1">
    <location>
        <begin position="48"/>
        <end position="69"/>
    </location>
</feature>
<accession>A0A0E9TWJ5</accession>
<organism evidence="2">
    <name type="scientific">Anguilla anguilla</name>
    <name type="common">European freshwater eel</name>
    <name type="synonym">Muraena anguilla</name>
    <dbReference type="NCBI Taxonomy" id="7936"/>
    <lineage>
        <taxon>Eukaryota</taxon>
        <taxon>Metazoa</taxon>
        <taxon>Chordata</taxon>
        <taxon>Craniata</taxon>
        <taxon>Vertebrata</taxon>
        <taxon>Euteleostomi</taxon>
        <taxon>Actinopterygii</taxon>
        <taxon>Neopterygii</taxon>
        <taxon>Teleostei</taxon>
        <taxon>Anguilliformes</taxon>
        <taxon>Anguillidae</taxon>
        <taxon>Anguilla</taxon>
    </lineage>
</organism>
<evidence type="ECO:0000313" key="2">
    <source>
        <dbReference type="EMBL" id="JAH57827.1"/>
    </source>
</evidence>
<keyword evidence="1" id="KW-1133">Transmembrane helix</keyword>